<gene>
    <name evidence="1" type="ORF">FDP41_012456</name>
</gene>
<dbReference type="Gene3D" id="3.80.10.10">
    <property type="entry name" value="Ribonuclease Inhibitor"/>
    <property type="match status" value="1"/>
</dbReference>
<evidence type="ECO:0000313" key="1">
    <source>
        <dbReference type="EMBL" id="KAF0981799.1"/>
    </source>
</evidence>
<reference evidence="1 2" key="1">
    <citation type="journal article" date="2019" name="Sci. Rep.">
        <title>Nanopore sequencing improves the draft genome of the human pathogenic amoeba Naegleria fowleri.</title>
        <authorList>
            <person name="Liechti N."/>
            <person name="Schurch N."/>
            <person name="Bruggmann R."/>
            <person name="Wittwer M."/>
        </authorList>
    </citation>
    <scope>NUCLEOTIDE SEQUENCE [LARGE SCALE GENOMIC DNA]</scope>
    <source>
        <strain evidence="1 2">ATCC 30894</strain>
    </source>
</reference>
<organism evidence="1 2">
    <name type="scientific">Naegleria fowleri</name>
    <name type="common">Brain eating amoeba</name>
    <dbReference type="NCBI Taxonomy" id="5763"/>
    <lineage>
        <taxon>Eukaryota</taxon>
        <taxon>Discoba</taxon>
        <taxon>Heterolobosea</taxon>
        <taxon>Tetramitia</taxon>
        <taxon>Eutetramitia</taxon>
        <taxon>Vahlkampfiidae</taxon>
        <taxon>Naegleria</taxon>
    </lineage>
</organism>
<dbReference type="VEuPathDB" id="AmoebaDB:FDP41_012456"/>
<dbReference type="InterPro" id="IPR032675">
    <property type="entry name" value="LRR_dom_sf"/>
</dbReference>
<accession>A0A6A5C937</accession>
<evidence type="ECO:0000313" key="2">
    <source>
        <dbReference type="Proteomes" id="UP000444721"/>
    </source>
</evidence>
<dbReference type="OMA" id="CENWESI"/>
<sequence length="713" mass="82846">MKSKLIGLYLTNHGKNFQEYNHNLRYLLDHLNGANNLTWSSAASPSSFRPLSSVQLKLHILSYSILEISPRTCPSLYYQTNGHEEKKKDKLDVNSLVEIERCIVRLIYGKFDCENKLKIYQIFHHFHIYLETSKHVTIKFDTLFDFNLVRVLWSKAKSIHCQNGGSPDNFYFSIPQRNYEEILSCDENYQNSGITDGNIDHDKNEQEMKTQRKHKKRKVQSKDDRHSLTSLQLLKNWSTQLATCCTQLEELRVKLDYDLLKYMITNDDKCICPQLRNSEVIILPEHYESIPTTAATTTATVNYPREFSSSTYTPSCHDQPPNFRYYFVTKLEWIVSRESTHHFWETLHTMATHFLPQFPKLESLKIKGFHVNSSSTCPTSPLGPLIDYYSEHSSTYLKSLSMDICFSFTSKSCGIFWKGLWNDISQLSSLEKLEMHVDVLSCESNDILTVVEEAFSLHGENNGIALKNNNTDEAIQVKIPNLKRISMSIKKDGKIIIDQSMLLTLLKHRVKDLQEIDIDFRVNNELEFSQCFEHWNCFDTSLTWYNIRKLKFSNVKLDSEKCDVLGRCHTLRWLILSHVEFVSHDDADDDEKRFVLECLAQSRTITHLELPYCNLEDYHLEPIFSSMNQLELLNLKFNNVGPLLLLTHLTKVDIGNTAPTVRNILIHLYALNLEGNSMITEEHINKLLEHNETLTYLTPQSNDLLPLPTFTWQ</sequence>
<dbReference type="Proteomes" id="UP000444721">
    <property type="component" value="Unassembled WGS sequence"/>
</dbReference>
<dbReference type="GeneID" id="68119671"/>
<dbReference type="AlphaFoldDB" id="A0A6A5C937"/>
<dbReference type="SUPFAM" id="SSF52047">
    <property type="entry name" value="RNI-like"/>
    <property type="match status" value="1"/>
</dbReference>
<dbReference type="RefSeq" id="XP_044566512.1">
    <property type="nucleotide sequence ID" value="XM_044702978.1"/>
</dbReference>
<dbReference type="OrthoDB" id="10256184at2759"/>
<comment type="caution">
    <text evidence="1">The sequence shown here is derived from an EMBL/GenBank/DDBJ whole genome shotgun (WGS) entry which is preliminary data.</text>
</comment>
<dbReference type="VEuPathDB" id="AmoebaDB:NF0110830"/>
<name>A0A6A5C937_NAEFO</name>
<keyword evidence="2" id="KW-1185">Reference proteome</keyword>
<proteinExistence type="predicted"/>
<dbReference type="VEuPathDB" id="AmoebaDB:NfTy_040540"/>
<dbReference type="EMBL" id="VFQX01000013">
    <property type="protein sequence ID" value="KAF0981799.1"/>
    <property type="molecule type" value="Genomic_DNA"/>
</dbReference>
<protein>
    <submittedName>
        <fullName evidence="1">Uncharacterized protein</fullName>
    </submittedName>
</protein>